<reference evidence="2 3" key="1">
    <citation type="journal article" date="2024" name="Front Chem Biol">
        <title>Unveiling the potential of Daldinia eschscholtzii MFLUCC 19-0629 through bioactivity and bioinformatics studies for enhanced sustainable agriculture production.</title>
        <authorList>
            <person name="Brooks S."/>
            <person name="Weaver J.A."/>
            <person name="Klomchit A."/>
            <person name="Alharthi S.A."/>
            <person name="Onlamun T."/>
            <person name="Nurani R."/>
            <person name="Vong T.K."/>
            <person name="Alberti F."/>
            <person name="Greco C."/>
        </authorList>
    </citation>
    <scope>NUCLEOTIDE SEQUENCE [LARGE SCALE GENOMIC DNA]</scope>
    <source>
        <strain evidence="2">MFLUCC 19-0629</strain>
    </source>
</reference>
<dbReference type="InterPro" id="IPR010730">
    <property type="entry name" value="HET"/>
</dbReference>
<gene>
    <name evidence="2" type="ORF">Daesc_006488</name>
</gene>
<organism evidence="2 3">
    <name type="scientific">Daldinia eschscholtzii</name>
    <dbReference type="NCBI Taxonomy" id="292717"/>
    <lineage>
        <taxon>Eukaryota</taxon>
        <taxon>Fungi</taxon>
        <taxon>Dikarya</taxon>
        <taxon>Ascomycota</taxon>
        <taxon>Pezizomycotina</taxon>
        <taxon>Sordariomycetes</taxon>
        <taxon>Xylariomycetidae</taxon>
        <taxon>Xylariales</taxon>
        <taxon>Hypoxylaceae</taxon>
        <taxon>Daldinia</taxon>
    </lineage>
</organism>
<protein>
    <recommendedName>
        <fullName evidence="1">Heterokaryon incompatibility domain-containing protein</fullName>
    </recommendedName>
</protein>
<sequence length="642" mass="73764">MFSDSFRNLEEKSTYVTSTDKTHNQTGSLVWVDCGNEQDPESSFGKEILHSELSVFADPGTPPASRFMERLFTAFRNKDGDVDFARMLLDGCQKRHPECRATDEDELIDMPTRVLDIGVTPGWTRLVQPLHLELHEPYLALSYCWGPNVRHTIELNDRNFTSFLELIDEDTLTKTHQECIAIARQLGIRYVWIDSLCIIQGNLEDWLYESERMAEVYGNATVTVIAGRAADSRDGFRVNKIEQRVPPCPIPSSEYSGNLYLWLPRIKEEGPVSARGWCFQEKVLSRRALVYAKEQVYFSCQRSQLWEDGTLNVQDPSHLRIGLFPNPSQDIDAQPNRSERKKLQNWMLQQWYKEILTDFTRRQLTNPDDIFAASSSIVQLTQRSIRSRYLAGIWEADMVRGLLWCASYSVKWILRKSTWPKPKRPVNRNGEIVTRSPSWSWASIQGEIYTRPEFIRQDMSFRDPTNVLIRPLSPSPQDSTPRWTLLEDPNCDANILHMPICELAFFGRPKRARCSAASRSELSTFPKSGWPQRRPALADQGFLAFLRPAETEHAALSELQLPTTENFAITWFDMAEDSAQTDDCWFLPMLKDRREGLLLCKDAADGKFRRLGIVAIVKEKLTSGSKFLPWLITGPEEEVHLV</sequence>
<dbReference type="AlphaFoldDB" id="A0AAX6MHP0"/>
<keyword evidence="3" id="KW-1185">Reference proteome</keyword>
<accession>A0AAX6MHP0</accession>
<proteinExistence type="predicted"/>
<comment type="caution">
    <text evidence="2">The sequence shown here is derived from an EMBL/GenBank/DDBJ whole genome shotgun (WGS) entry which is preliminary data.</text>
</comment>
<dbReference type="PANTHER" id="PTHR33112">
    <property type="entry name" value="DOMAIN PROTEIN, PUTATIVE-RELATED"/>
    <property type="match status" value="1"/>
</dbReference>
<dbReference type="Pfam" id="PF06985">
    <property type="entry name" value="HET"/>
    <property type="match status" value="1"/>
</dbReference>
<evidence type="ECO:0000313" key="3">
    <source>
        <dbReference type="Proteomes" id="UP001369815"/>
    </source>
</evidence>
<dbReference type="EMBL" id="JBANMG010000006">
    <property type="protein sequence ID" value="KAK6951963.1"/>
    <property type="molecule type" value="Genomic_DNA"/>
</dbReference>
<dbReference type="Proteomes" id="UP001369815">
    <property type="component" value="Unassembled WGS sequence"/>
</dbReference>
<feature type="domain" description="Heterokaryon incompatibility" evidence="1">
    <location>
        <begin position="138"/>
        <end position="281"/>
    </location>
</feature>
<dbReference type="PANTHER" id="PTHR33112:SF10">
    <property type="entry name" value="TOL"/>
    <property type="match status" value="1"/>
</dbReference>
<name>A0AAX6MHP0_9PEZI</name>
<evidence type="ECO:0000259" key="1">
    <source>
        <dbReference type="Pfam" id="PF06985"/>
    </source>
</evidence>
<evidence type="ECO:0000313" key="2">
    <source>
        <dbReference type="EMBL" id="KAK6951963.1"/>
    </source>
</evidence>